<comment type="similarity">
    <text evidence="1">Belongs to the TAF9 family. CENP-S/MHF1 subfamily.</text>
</comment>
<dbReference type="GO" id="GO:0006281">
    <property type="term" value="P:DNA repair"/>
    <property type="evidence" value="ECO:0007669"/>
    <property type="project" value="UniProtKB-KW"/>
</dbReference>
<evidence type="ECO:0000313" key="12">
    <source>
        <dbReference type="Proteomes" id="UP000050795"/>
    </source>
</evidence>
<keyword evidence="9" id="KW-0234">DNA repair</keyword>
<dbReference type="SUPFAM" id="SSF47113">
    <property type="entry name" value="Histone-fold"/>
    <property type="match status" value="1"/>
</dbReference>
<dbReference type="GO" id="GO:0016471">
    <property type="term" value="C:vacuolar proton-transporting V-type ATPase complex"/>
    <property type="evidence" value="ECO:0007669"/>
    <property type="project" value="InterPro"/>
</dbReference>
<feature type="coiled-coil region" evidence="10">
    <location>
        <begin position="43"/>
        <end position="121"/>
    </location>
</feature>
<dbReference type="GO" id="GO:0000712">
    <property type="term" value="P:resolution of meiotic recombination intermediates"/>
    <property type="evidence" value="ECO:0007669"/>
    <property type="project" value="TreeGrafter"/>
</dbReference>
<evidence type="ECO:0000313" key="13">
    <source>
        <dbReference type="WBParaSite" id="TREG1_21840.1"/>
    </source>
</evidence>
<dbReference type="PANTHER" id="PTHR22980:SF0">
    <property type="entry name" value="CENTROMERE PROTEIN S"/>
    <property type="match status" value="1"/>
</dbReference>
<dbReference type="GO" id="GO:0046982">
    <property type="term" value="F:protein heterodimerization activity"/>
    <property type="evidence" value="ECO:0007669"/>
    <property type="project" value="InterPro"/>
</dbReference>
<dbReference type="GO" id="GO:0003677">
    <property type="term" value="F:DNA binding"/>
    <property type="evidence" value="ECO:0007669"/>
    <property type="project" value="UniProtKB-KW"/>
</dbReference>
<keyword evidence="7" id="KW-0406">Ion transport</keyword>
<dbReference type="Pfam" id="PF15630">
    <property type="entry name" value="CENP-S"/>
    <property type="match status" value="1"/>
</dbReference>
<evidence type="ECO:0000256" key="10">
    <source>
        <dbReference type="SAM" id="Coils"/>
    </source>
</evidence>
<evidence type="ECO:0000256" key="11">
    <source>
        <dbReference type="SAM" id="MobiDB-lite"/>
    </source>
</evidence>
<evidence type="ECO:0000256" key="1">
    <source>
        <dbReference type="ARBA" id="ARBA00006612"/>
    </source>
</evidence>
<dbReference type="Gene3D" id="1.10.20.10">
    <property type="entry name" value="Histone, subunit A"/>
    <property type="match status" value="1"/>
</dbReference>
<reference evidence="12" key="1">
    <citation type="submission" date="2022-06" db="EMBL/GenBank/DDBJ databases">
        <authorList>
            <person name="Berger JAMES D."/>
            <person name="Berger JAMES D."/>
        </authorList>
    </citation>
    <scope>NUCLEOTIDE SEQUENCE [LARGE SCALE GENOMIC DNA]</scope>
</reference>
<dbReference type="Gene3D" id="1.20.5.620">
    <property type="entry name" value="F1F0 ATP synthase subunit B, membrane domain"/>
    <property type="match status" value="1"/>
</dbReference>
<proteinExistence type="inferred from homology"/>
<evidence type="ECO:0000256" key="2">
    <source>
        <dbReference type="ARBA" id="ARBA00010066"/>
    </source>
</evidence>
<feature type="region of interest" description="Disordered" evidence="11">
    <location>
        <begin position="242"/>
        <end position="261"/>
    </location>
</feature>
<dbReference type="Pfam" id="PF03179">
    <property type="entry name" value="V-ATPase_G"/>
    <property type="match status" value="1"/>
</dbReference>
<dbReference type="GO" id="GO:0071821">
    <property type="term" value="C:FANCM-MHF complex"/>
    <property type="evidence" value="ECO:0007669"/>
    <property type="project" value="InterPro"/>
</dbReference>
<reference evidence="13" key="2">
    <citation type="submission" date="2023-11" db="UniProtKB">
        <authorList>
            <consortium name="WormBaseParasite"/>
        </authorList>
    </citation>
    <scope>IDENTIFICATION</scope>
</reference>
<dbReference type="GO" id="GO:0031297">
    <property type="term" value="P:replication fork processing"/>
    <property type="evidence" value="ECO:0007669"/>
    <property type="project" value="TreeGrafter"/>
</dbReference>
<dbReference type="InterPro" id="IPR029003">
    <property type="entry name" value="CENP-S/Mhf1"/>
</dbReference>
<evidence type="ECO:0000256" key="4">
    <source>
        <dbReference type="ARBA" id="ARBA00022448"/>
    </source>
</evidence>
<dbReference type="CDD" id="cd22919">
    <property type="entry name" value="HFD_CENP-S"/>
    <property type="match status" value="1"/>
</dbReference>
<dbReference type="GO" id="GO:0046961">
    <property type="term" value="F:proton-transporting ATPase activity, rotational mechanism"/>
    <property type="evidence" value="ECO:0007669"/>
    <property type="project" value="InterPro"/>
</dbReference>
<evidence type="ECO:0000256" key="5">
    <source>
        <dbReference type="ARBA" id="ARBA00022763"/>
    </source>
</evidence>
<dbReference type="InterPro" id="IPR009072">
    <property type="entry name" value="Histone-fold"/>
</dbReference>
<dbReference type="FunFam" id="1.20.5.620:FF:000004">
    <property type="entry name" value="V-type proton ATPase subunit G"/>
    <property type="match status" value="1"/>
</dbReference>
<dbReference type="WBParaSite" id="TREG1_21840.1">
    <property type="protein sequence ID" value="TREG1_21840.1"/>
    <property type="gene ID" value="TREG1_21840"/>
</dbReference>
<dbReference type="AlphaFoldDB" id="A0AA85JKK8"/>
<evidence type="ECO:0000256" key="3">
    <source>
        <dbReference type="ARBA" id="ARBA00016400"/>
    </source>
</evidence>
<keyword evidence="4" id="KW-0813">Transport</keyword>
<organism evidence="12 13">
    <name type="scientific">Trichobilharzia regenti</name>
    <name type="common">Nasal bird schistosome</name>
    <dbReference type="NCBI Taxonomy" id="157069"/>
    <lineage>
        <taxon>Eukaryota</taxon>
        <taxon>Metazoa</taxon>
        <taxon>Spiralia</taxon>
        <taxon>Lophotrochozoa</taxon>
        <taxon>Platyhelminthes</taxon>
        <taxon>Trematoda</taxon>
        <taxon>Digenea</taxon>
        <taxon>Strigeidida</taxon>
        <taxon>Schistosomatoidea</taxon>
        <taxon>Schistosomatidae</taxon>
        <taxon>Trichobilharzia</taxon>
    </lineage>
</organism>
<evidence type="ECO:0000256" key="6">
    <source>
        <dbReference type="ARBA" id="ARBA00022781"/>
    </source>
</evidence>
<comment type="similarity">
    <text evidence="2">Belongs to the V-ATPase G subunit family.</text>
</comment>
<keyword evidence="5" id="KW-0227">DNA damage</keyword>
<keyword evidence="12" id="KW-1185">Reference proteome</keyword>
<evidence type="ECO:0000256" key="7">
    <source>
        <dbReference type="ARBA" id="ARBA00023065"/>
    </source>
</evidence>
<dbReference type="Proteomes" id="UP000050795">
    <property type="component" value="Unassembled WGS sequence"/>
</dbReference>
<dbReference type="InterPro" id="IPR005124">
    <property type="entry name" value="V-ATPase_G"/>
</dbReference>
<dbReference type="PANTHER" id="PTHR22980">
    <property type="entry name" value="CORTISTATIN"/>
    <property type="match status" value="1"/>
</dbReference>
<keyword evidence="8" id="KW-0238">DNA-binding</keyword>
<evidence type="ECO:0000256" key="8">
    <source>
        <dbReference type="ARBA" id="ARBA00023125"/>
    </source>
</evidence>
<dbReference type="NCBIfam" id="TIGR01147">
    <property type="entry name" value="V_ATP_synt_G"/>
    <property type="match status" value="1"/>
</dbReference>
<keyword evidence="6" id="KW-0375">Hydrogen ion transport</keyword>
<protein>
    <recommendedName>
        <fullName evidence="3">Centromere protein S</fullName>
    </recommendedName>
</protein>
<name>A0AA85JKK8_TRIRE</name>
<dbReference type="GO" id="GO:0003682">
    <property type="term" value="F:chromatin binding"/>
    <property type="evidence" value="ECO:0007669"/>
    <property type="project" value="TreeGrafter"/>
</dbReference>
<accession>A0AA85JKK8</accession>
<evidence type="ECO:0000256" key="9">
    <source>
        <dbReference type="ARBA" id="ARBA00023204"/>
    </source>
</evidence>
<sequence length="274" mass="31433">MDNKSLLSLLSAECESFPVHYLAQGSSNFQGQPVIMTSKTDGIQLLLQAEKSASEKVNEAKRRKAKRLKEAKAEAQAEIEAEKAERERHFKLCEEKVLGRRSEIELQIQKLTQEIIDTQTNSVNMHKEDAINMLLNCEYKAELHYKCTQIAREIASEEQCEIDMNIVCLATELVFRFYQVLATDLETFSKHAKRSTVTIEDVFCFVRRNPRLLQHLTEYHKSQTESNNQQLSSEVINENSKGKLKLKASRRNVSGNKTEVKECSKIDQNTDDFV</sequence>
<keyword evidence="10" id="KW-0175">Coiled coil</keyword>